<evidence type="ECO:0000256" key="4">
    <source>
        <dbReference type="ARBA" id="ARBA00023239"/>
    </source>
</evidence>
<keyword evidence="10" id="KW-1185">Reference proteome</keyword>
<dbReference type="InterPro" id="IPR036167">
    <property type="entry name" value="tRNA_intron_Endo_cat-like_sf"/>
</dbReference>
<sequence length="434" mass="48113">ASVTWCPAINQFLVWDASSAQWLRQARVLAVPVGTLPRCPRQNRCLYLPCALTAEQAAVAAEELQSDIRFSCQTACPDHPADSATIAEYARQREQNYSEATEVLLARRRLRMTPHAAKIAAGRAVKRRRQEQKMEHQTGSNKLKEQKTEVEAKQQTVSKMEVKESHKLLETKPEVEGNQMLGVEAKPEVEGNQMLGVEAKPEVEGNQLLGVEAKPEVEENQMLGVEAKPEVEENQTAIEELEVDLEAEALAEGLPTLDRVPIHLPTRTPDSWLRRGELLPHDCGAAPSSPPETARNRLRLNVWRQLWRLGYYLTSGAANFGADFLLYQGEPLRYHATHLVLCCPSGSLPPPRSLTCHLRVANDAKKLLLIALPVDNGAGVAFRVFAWRRGEAVELELGSEQERDALDAMEAAAAAAATDGRLNEMDCDDEEEDL</sequence>
<dbReference type="EMBL" id="NIVC01000673">
    <property type="protein sequence ID" value="PAA78630.1"/>
    <property type="molecule type" value="Genomic_DNA"/>
</dbReference>
<feature type="domain" description="tRNA intron endonuclease catalytic" evidence="7">
    <location>
        <begin position="298"/>
        <end position="376"/>
    </location>
</feature>
<dbReference type="Pfam" id="PF26577">
    <property type="entry name" value="TSEN34_N"/>
    <property type="match status" value="1"/>
</dbReference>
<evidence type="ECO:0000313" key="10">
    <source>
        <dbReference type="Proteomes" id="UP000215902"/>
    </source>
</evidence>
<evidence type="ECO:0000313" key="9">
    <source>
        <dbReference type="EMBL" id="PAA78630.1"/>
    </source>
</evidence>
<comment type="caution">
    <text evidence="9">The sequence shown here is derived from an EMBL/GenBank/DDBJ whole genome shotgun (WGS) entry which is preliminary data.</text>
</comment>
<dbReference type="InterPro" id="IPR059049">
    <property type="entry name" value="TSEN34_N"/>
</dbReference>
<accession>A0A267FXR7</accession>
<evidence type="ECO:0000256" key="3">
    <source>
        <dbReference type="ARBA" id="ARBA00022694"/>
    </source>
</evidence>
<evidence type="ECO:0000256" key="2">
    <source>
        <dbReference type="ARBA" id="ARBA00012573"/>
    </source>
</evidence>
<dbReference type="CDD" id="cd22363">
    <property type="entry name" value="tRNA-intron_lyase_C"/>
    <property type="match status" value="1"/>
</dbReference>
<name>A0A267FXR7_9PLAT</name>
<comment type="similarity">
    <text evidence="1">Belongs to the tRNA-intron endonuclease family.</text>
</comment>
<organism evidence="9 10">
    <name type="scientific">Macrostomum lignano</name>
    <dbReference type="NCBI Taxonomy" id="282301"/>
    <lineage>
        <taxon>Eukaryota</taxon>
        <taxon>Metazoa</taxon>
        <taxon>Spiralia</taxon>
        <taxon>Lophotrochozoa</taxon>
        <taxon>Platyhelminthes</taxon>
        <taxon>Rhabditophora</taxon>
        <taxon>Macrostomorpha</taxon>
        <taxon>Macrostomida</taxon>
        <taxon>Macrostomidae</taxon>
        <taxon>Macrostomum</taxon>
    </lineage>
</organism>
<dbReference type="PANTHER" id="PTHR13070">
    <property type="entry name" value="TRNA-SPLICING ENDONUCLEASE SUBUNIT SEN34-RELATED"/>
    <property type="match status" value="1"/>
</dbReference>
<dbReference type="Pfam" id="PF01974">
    <property type="entry name" value="tRNA_int_endo"/>
    <property type="match status" value="1"/>
</dbReference>
<feature type="domain" description="TSEN34 N-terminal" evidence="8">
    <location>
        <begin position="10"/>
        <end position="62"/>
    </location>
</feature>
<dbReference type="GO" id="GO:0000213">
    <property type="term" value="F:tRNA-intron lyase activity"/>
    <property type="evidence" value="ECO:0007669"/>
    <property type="project" value="UniProtKB-EC"/>
</dbReference>
<feature type="non-terminal residue" evidence="9">
    <location>
        <position position="1"/>
    </location>
</feature>
<protein>
    <recommendedName>
        <fullName evidence="2">tRNA-intron lyase</fullName>
        <ecNumber evidence="2">4.6.1.16</ecNumber>
    </recommendedName>
</protein>
<dbReference type="EC" id="4.6.1.16" evidence="2"/>
<feature type="compositionally biased region" description="Basic and acidic residues" evidence="6">
    <location>
        <begin position="131"/>
        <end position="152"/>
    </location>
</feature>
<dbReference type="STRING" id="282301.A0A267FXR7"/>
<dbReference type="OrthoDB" id="48041at2759"/>
<dbReference type="GO" id="GO:0003676">
    <property type="term" value="F:nucleic acid binding"/>
    <property type="evidence" value="ECO:0007669"/>
    <property type="project" value="InterPro"/>
</dbReference>
<dbReference type="PANTHER" id="PTHR13070:SF0">
    <property type="entry name" value="TRNA-SPLICING ENDONUCLEASE SUBUNIT SEN34"/>
    <property type="match status" value="1"/>
</dbReference>
<reference evidence="9 10" key="1">
    <citation type="submission" date="2017-06" db="EMBL/GenBank/DDBJ databases">
        <title>A platform for efficient transgenesis in Macrostomum lignano, a flatworm model organism for stem cell research.</title>
        <authorList>
            <person name="Berezikov E."/>
        </authorList>
    </citation>
    <scope>NUCLEOTIDE SEQUENCE [LARGE SCALE GENOMIC DNA]</scope>
    <source>
        <strain evidence="9">DV1</strain>
        <tissue evidence="9">Whole organism</tissue>
    </source>
</reference>
<evidence type="ECO:0000259" key="7">
    <source>
        <dbReference type="Pfam" id="PF01974"/>
    </source>
</evidence>
<feature type="region of interest" description="Disordered" evidence="6">
    <location>
        <begin position="118"/>
        <end position="165"/>
    </location>
</feature>
<evidence type="ECO:0000259" key="8">
    <source>
        <dbReference type="Pfam" id="PF26577"/>
    </source>
</evidence>
<dbReference type="GO" id="GO:0000379">
    <property type="term" value="P:tRNA-type intron splice site recognition and cleavage"/>
    <property type="evidence" value="ECO:0007669"/>
    <property type="project" value="TreeGrafter"/>
</dbReference>
<keyword evidence="3" id="KW-0819">tRNA processing</keyword>
<dbReference type="SUPFAM" id="SSF53032">
    <property type="entry name" value="tRNA-intron endonuclease catalytic domain-like"/>
    <property type="match status" value="1"/>
</dbReference>
<proteinExistence type="inferred from homology"/>
<comment type="catalytic activity">
    <reaction evidence="5">
        <text>pretRNA = a 3'-half-tRNA molecule with a 5'-OH end + a 5'-half-tRNA molecule with a 2',3'-cyclic phosphate end + an intron with a 2',3'-cyclic phosphate and a 5'-hydroxyl terminus.</text>
        <dbReference type="EC" id="4.6.1.16"/>
    </reaction>
</comment>
<evidence type="ECO:0000256" key="5">
    <source>
        <dbReference type="ARBA" id="ARBA00034031"/>
    </source>
</evidence>
<dbReference type="InterPro" id="IPR006677">
    <property type="entry name" value="tRNA_intron_Endonuc_cat-like"/>
</dbReference>
<dbReference type="InterPro" id="IPR011856">
    <property type="entry name" value="tRNA_endonuc-like_dom_sf"/>
</dbReference>
<evidence type="ECO:0000256" key="1">
    <source>
        <dbReference type="ARBA" id="ARBA00008078"/>
    </source>
</evidence>
<keyword evidence="4" id="KW-0456">Lyase</keyword>
<dbReference type="Gene3D" id="3.40.1350.10">
    <property type="match status" value="1"/>
</dbReference>
<dbReference type="AlphaFoldDB" id="A0A267FXR7"/>
<gene>
    <name evidence="9" type="ORF">BOX15_Mlig033256g1</name>
</gene>
<dbReference type="GO" id="GO:0005634">
    <property type="term" value="C:nucleus"/>
    <property type="evidence" value="ECO:0007669"/>
    <property type="project" value="UniProtKB-ARBA"/>
</dbReference>
<evidence type="ECO:0000256" key="6">
    <source>
        <dbReference type="SAM" id="MobiDB-lite"/>
    </source>
</evidence>
<dbReference type="Proteomes" id="UP000215902">
    <property type="component" value="Unassembled WGS sequence"/>
</dbReference>